<dbReference type="InterPro" id="IPR006664">
    <property type="entry name" value="OMP_bac"/>
</dbReference>
<dbReference type="InterPro" id="IPR036737">
    <property type="entry name" value="OmpA-like_sf"/>
</dbReference>
<dbReference type="InterPro" id="IPR011990">
    <property type="entry name" value="TPR-like_helical_dom_sf"/>
</dbReference>
<dbReference type="Gene3D" id="1.25.40.10">
    <property type="entry name" value="Tetratricopeptide repeat domain"/>
    <property type="match status" value="1"/>
</dbReference>
<evidence type="ECO:0000313" key="7">
    <source>
        <dbReference type="EMBL" id="RZT96582.1"/>
    </source>
</evidence>
<accession>A0A4Q7VK67</accession>
<keyword evidence="2 5" id="KW-0472">Membrane</keyword>
<dbReference type="CDD" id="cd07185">
    <property type="entry name" value="OmpA_C-like"/>
    <property type="match status" value="1"/>
</dbReference>
<dbReference type="Proteomes" id="UP000293562">
    <property type="component" value="Unassembled WGS sequence"/>
</dbReference>
<dbReference type="SUPFAM" id="SSF103088">
    <property type="entry name" value="OmpA-like"/>
    <property type="match status" value="1"/>
</dbReference>
<feature type="repeat" description="TPR" evidence="4">
    <location>
        <begin position="99"/>
        <end position="132"/>
    </location>
</feature>
<name>A0A4Q7VK67_9BACT</name>
<dbReference type="Pfam" id="PF13181">
    <property type="entry name" value="TPR_8"/>
    <property type="match status" value="1"/>
</dbReference>
<comment type="subcellular location">
    <subcellularLocation>
        <location evidence="1">Cell outer membrane</location>
    </subcellularLocation>
</comment>
<evidence type="ECO:0000256" key="5">
    <source>
        <dbReference type="PROSITE-ProRule" id="PRU00473"/>
    </source>
</evidence>
<dbReference type="Pfam" id="PF13414">
    <property type="entry name" value="TPR_11"/>
    <property type="match status" value="1"/>
</dbReference>
<organism evidence="7 8">
    <name type="scientific">Ancylomarina subtilis</name>
    <dbReference type="NCBI Taxonomy" id="1639035"/>
    <lineage>
        <taxon>Bacteria</taxon>
        <taxon>Pseudomonadati</taxon>
        <taxon>Bacteroidota</taxon>
        <taxon>Bacteroidia</taxon>
        <taxon>Marinilabiliales</taxon>
        <taxon>Marinifilaceae</taxon>
        <taxon>Ancylomarina</taxon>
    </lineage>
</organism>
<evidence type="ECO:0000259" key="6">
    <source>
        <dbReference type="PROSITE" id="PS51123"/>
    </source>
</evidence>
<dbReference type="OrthoDB" id="1110381at2"/>
<proteinExistence type="predicted"/>
<dbReference type="PRINTS" id="PR01021">
    <property type="entry name" value="OMPADOMAIN"/>
</dbReference>
<dbReference type="Pfam" id="PF00691">
    <property type="entry name" value="OmpA"/>
    <property type="match status" value="1"/>
</dbReference>
<keyword evidence="8" id="KW-1185">Reference proteome</keyword>
<comment type="caution">
    <text evidence="7">The sequence shown here is derived from an EMBL/GenBank/DDBJ whole genome shotgun (WGS) entry which is preliminary data.</text>
</comment>
<dbReference type="SUPFAM" id="SSF48452">
    <property type="entry name" value="TPR-like"/>
    <property type="match status" value="1"/>
</dbReference>
<evidence type="ECO:0000256" key="4">
    <source>
        <dbReference type="PROSITE-ProRule" id="PRU00339"/>
    </source>
</evidence>
<dbReference type="EMBL" id="SHKN01000001">
    <property type="protein sequence ID" value="RZT96582.1"/>
    <property type="molecule type" value="Genomic_DNA"/>
</dbReference>
<dbReference type="InterPro" id="IPR019734">
    <property type="entry name" value="TPR_rpt"/>
</dbReference>
<dbReference type="AlphaFoldDB" id="A0A4Q7VK67"/>
<dbReference type="PANTHER" id="PTHR30329:SF21">
    <property type="entry name" value="LIPOPROTEIN YIAD-RELATED"/>
    <property type="match status" value="1"/>
</dbReference>
<dbReference type="SUPFAM" id="SSF82171">
    <property type="entry name" value="DPP6 N-terminal domain-like"/>
    <property type="match status" value="1"/>
</dbReference>
<dbReference type="Gene3D" id="2.120.10.30">
    <property type="entry name" value="TolB, C-terminal domain"/>
    <property type="match status" value="1"/>
</dbReference>
<evidence type="ECO:0000256" key="1">
    <source>
        <dbReference type="ARBA" id="ARBA00004442"/>
    </source>
</evidence>
<gene>
    <name evidence="7" type="ORF">EV201_1220</name>
</gene>
<dbReference type="InterPro" id="IPR006665">
    <property type="entry name" value="OmpA-like"/>
</dbReference>
<dbReference type="RefSeq" id="WP_130306526.1">
    <property type="nucleotide sequence ID" value="NZ_SHKN01000001.1"/>
</dbReference>
<sequence length="645" mass="73888">MQRILFIFLFLSFSFVSFSQKKYTTEDKKAIKFYKKAQELSRLRHTDEALVYLEKAVERDNRFMEALLFSADLYSDQGKSQKMIAVYEQAVAINPSFFPNAQFNLANAYLKQGKYEKALSAYQAFLNIGKISVRNRNISLHQLKCCEFALEAMKHPSDFNAQCLSDSINTKADEYWPSLTADEQTLIFTRLIPTGRFDKNQRELFQEDFCYSEKQDEIWMESQALSEAINTDRNEGAQTITADGRYMYFTACGRKDGRGRCDIYYSKKEGDTWSKPINCGANINTKAWEAQPSISADGRCLYFVSNRKSGKGKMDIWKSELLEILEDGRQRWTQAENLIINTAGNEMSPFIHASNKYLVFASDALVGMGAYDLFQVNRLANGEWSEPKNLSYPINTYNDEIGLFINAKGDKGYFSSNRVASKGRDIYEFDMPLDLQPPKVSYLKGKVYDMDDKRPLSAKLILLDIESRDTIAYLYSDRQKGEYLVCLPEGQDYLFHAEADGYLFYSDHFKMKEGEFDQAQKKDIPLQAIQVGTEVVLKNIFFETDSWEIKPESESELNSLYNLLALNKNLSIEIAGHTDNTGSELKNQTLSENRAKAVYSSLIKRGIQADRLSFKGYASSKPIGDNRTEEGKAMNRRTEFKVIKK</sequence>
<keyword evidence="3" id="KW-0998">Cell outer membrane</keyword>
<dbReference type="PROSITE" id="PS50005">
    <property type="entry name" value="TPR"/>
    <property type="match status" value="1"/>
</dbReference>
<dbReference type="Pfam" id="PF07676">
    <property type="entry name" value="PD40"/>
    <property type="match status" value="4"/>
</dbReference>
<dbReference type="InterPro" id="IPR050330">
    <property type="entry name" value="Bact_OuterMem_StrucFunc"/>
</dbReference>
<dbReference type="GO" id="GO:0009279">
    <property type="term" value="C:cell outer membrane"/>
    <property type="evidence" value="ECO:0007669"/>
    <property type="project" value="UniProtKB-SubCell"/>
</dbReference>
<evidence type="ECO:0000256" key="3">
    <source>
        <dbReference type="ARBA" id="ARBA00023237"/>
    </source>
</evidence>
<dbReference type="PANTHER" id="PTHR30329">
    <property type="entry name" value="STATOR ELEMENT OF FLAGELLAR MOTOR COMPLEX"/>
    <property type="match status" value="1"/>
</dbReference>
<dbReference type="PROSITE" id="PS51123">
    <property type="entry name" value="OMPA_2"/>
    <property type="match status" value="1"/>
</dbReference>
<feature type="domain" description="OmpA-like" evidence="6">
    <location>
        <begin position="531"/>
        <end position="645"/>
    </location>
</feature>
<dbReference type="InterPro" id="IPR011042">
    <property type="entry name" value="6-blade_b-propeller_TolB-like"/>
</dbReference>
<protein>
    <submittedName>
        <fullName evidence="7">WD40 repeat protein</fullName>
    </submittedName>
</protein>
<dbReference type="SMART" id="SM00028">
    <property type="entry name" value="TPR"/>
    <property type="match status" value="3"/>
</dbReference>
<evidence type="ECO:0000313" key="8">
    <source>
        <dbReference type="Proteomes" id="UP000293562"/>
    </source>
</evidence>
<reference evidence="7 8" key="1">
    <citation type="submission" date="2019-02" db="EMBL/GenBank/DDBJ databases">
        <title>Genomic Encyclopedia of Type Strains, Phase IV (KMG-IV): sequencing the most valuable type-strain genomes for metagenomic binning, comparative biology and taxonomic classification.</title>
        <authorList>
            <person name="Goeker M."/>
        </authorList>
    </citation>
    <scope>NUCLEOTIDE SEQUENCE [LARGE SCALE GENOMIC DNA]</scope>
    <source>
        <strain evidence="7 8">DSM 28825</strain>
    </source>
</reference>
<dbReference type="Gene3D" id="3.30.1330.60">
    <property type="entry name" value="OmpA-like domain"/>
    <property type="match status" value="1"/>
</dbReference>
<keyword evidence="4" id="KW-0802">TPR repeat</keyword>
<evidence type="ECO:0000256" key="2">
    <source>
        <dbReference type="ARBA" id="ARBA00023136"/>
    </source>
</evidence>
<dbReference type="InterPro" id="IPR011659">
    <property type="entry name" value="WD40"/>
</dbReference>